<dbReference type="Pfam" id="PF01545">
    <property type="entry name" value="Cation_efflux"/>
    <property type="match status" value="1"/>
</dbReference>
<dbReference type="Gene3D" id="3.30.70.1350">
    <property type="entry name" value="Cation efflux protein, cytoplasmic domain"/>
    <property type="match status" value="3"/>
</dbReference>
<keyword evidence="11" id="KW-1185">Reference proteome</keyword>
<dbReference type="NCBIfam" id="TIGR01297">
    <property type="entry name" value="CDF"/>
    <property type="match status" value="1"/>
</dbReference>
<evidence type="ECO:0000256" key="3">
    <source>
        <dbReference type="ARBA" id="ARBA00022448"/>
    </source>
</evidence>
<proteinExistence type="inferred from homology"/>
<dbReference type="GO" id="GO:0015093">
    <property type="term" value="F:ferrous iron transmembrane transporter activity"/>
    <property type="evidence" value="ECO:0007669"/>
    <property type="project" value="TreeGrafter"/>
</dbReference>
<keyword evidence="5 7" id="KW-1133">Transmembrane helix</keyword>
<evidence type="ECO:0000256" key="2">
    <source>
        <dbReference type="ARBA" id="ARBA00008114"/>
    </source>
</evidence>
<dbReference type="InterPro" id="IPR027469">
    <property type="entry name" value="Cation_efflux_TMD_sf"/>
</dbReference>
<feature type="domain" description="Cation efflux protein cytoplasmic" evidence="9">
    <location>
        <begin position="406"/>
        <end position="478"/>
    </location>
</feature>
<dbReference type="AlphaFoldDB" id="A0A109W433"/>
<comment type="similarity">
    <text evidence="2">Belongs to the cation diffusion facilitator (CDF) transporter (TC 2.A.4) family.</text>
</comment>
<keyword evidence="3" id="KW-0813">Transport</keyword>
<organism evidence="10 11">
    <name type="scientific">Desulfovibrio fairfieldensis</name>
    <dbReference type="NCBI Taxonomy" id="44742"/>
    <lineage>
        <taxon>Bacteria</taxon>
        <taxon>Pseudomonadati</taxon>
        <taxon>Thermodesulfobacteriota</taxon>
        <taxon>Desulfovibrionia</taxon>
        <taxon>Desulfovibrionales</taxon>
        <taxon>Desulfovibrionaceae</taxon>
        <taxon>Desulfovibrio</taxon>
    </lineage>
</organism>
<feature type="transmembrane region" description="Helical" evidence="7">
    <location>
        <begin position="115"/>
        <end position="135"/>
    </location>
</feature>
<dbReference type="GO" id="GO:0006882">
    <property type="term" value="P:intracellular zinc ion homeostasis"/>
    <property type="evidence" value="ECO:0007669"/>
    <property type="project" value="TreeGrafter"/>
</dbReference>
<reference evidence="11" key="1">
    <citation type="submission" date="2016-02" db="EMBL/GenBank/DDBJ databases">
        <authorList>
            <person name="Holder M.E."/>
            <person name="Ajami N.J."/>
            <person name="Petrosino J.F."/>
        </authorList>
    </citation>
    <scope>NUCLEOTIDE SEQUENCE [LARGE SCALE GENOMIC DNA]</scope>
    <source>
        <strain evidence="11">CCUG 45958</strain>
    </source>
</reference>
<accession>A0A109W433</accession>
<evidence type="ECO:0000256" key="4">
    <source>
        <dbReference type="ARBA" id="ARBA00022692"/>
    </source>
</evidence>
<feature type="domain" description="Cation efflux protein transmembrane" evidence="8">
    <location>
        <begin position="18"/>
        <end position="223"/>
    </location>
</feature>
<dbReference type="RefSeq" id="WP_062252073.1">
    <property type="nucleotide sequence ID" value="NZ_CP014229.1"/>
</dbReference>
<feature type="transmembrane region" description="Helical" evidence="7">
    <location>
        <begin position="85"/>
        <end position="103"/>
    </location>
</feature>
<dbReference type="GO" id="GO:0005886">
    <property type="term" value="C:plasma membrane"/>
    <property type="evidence" value="ECO:0007669"/>
    <property type="project" value="TreeGrafter"/>
</dbReference>
<dbReference type="InterPro" id="IPR050291">
    <property type="entry name" value="CDF_Transporter"/>
</dbReference>
<feature type="transmembrane region" description="Helical" evidence="7">
    <location>
        <begin position="16"/>
        <end position="37"/>
    </location>
</feature>
<evidence type="ECO:0000256" key="5">
    <source>
        <dbReference type="ARBA" id="ARBA00022989"/>
    </source>
</evidence>
<dbReference type="GO" id="GO:0015086">
    <property type="term" value="F:cadmium ion transmembrane transporter activity"/>
    <property type="evidence" value="ECO:0007669"/>
    <property type="project" value="TreeGrafter"/>
</dbReference>
<evidence type="ECO:0000313" key="10">
    <source>
        <dbReference type="EMBL" id="AMD89748.1"/>
    </source>
</evidence>
<dbReference type="GO" id="GO:0015341">
    <property type="term" value="F:zinc efflux antiporter activity"/>
    <property type="evidence" value="ECO:0007669"/>
    <property type="project" value="TreeGrafter"/>
</dbReference>
<dbReference type="Gene3D" id="1.20.1510.10">
    <property type="entry name" value="Cation efflux protein transmembrane domain"/>
    <property type="match status" value="1"/>
</dbReference>
<feature type="domain" description="Cation efflux protein cytoplasmic" evidence="9">
    <location>
        <begin position="230"/>
        <end position="302"/>
    </location>
</feature>
<comment type="subcellular location">
    <subcellularLocation>
        <location evidence="1">Membrane</location>
        <topology evidence="1">Multi-pass membrane protein</topology>
    </subcellularLocation>
</comment>
<protein>
    <submittedName>
        <fullName evidence="10">Cation transporter</fullName>
    </submittedName>
</protein>
<sequence length="488" mass="52454">MESLRHEDGAAEKHRAALASLFAAFALTGLKLAVGLYTNSLGILSEALHSGLDLLAAAMTLAAVRISARPADSRHPYGHGKVENLSALAETLLLFLTCFWVVYEGVQRLLGGVSPITPSLWGVAVMAVSMGIDINRVRVLRKVARQYRSQALEADALHFSTDILSSAVVLVGVLAVWLAAALNLPEPLYQVLAQADTVAALVVALLIFRASLRMAVESINTLMDSGSTKEQGAVVKAVRQVPGITAVRRIRLRNSGPQTFVDLTIGVEPGIRVRDGHKLAHDAEQAAAAILPGSDVTVHVEPLSSRSRKDENPFSLVQRTASEHGLAVHNVHVLRTGALFHIELHVELPGTQPFAEAYARVRPFEEDLRQALPGAEVVSHLEPEGAASALHAGAAVSVPLSELAWREVHAAVEKEPLVCDPHKFSTYELPEQGICISFHCGINGELSVVEVHNICVRLEKQLRVAVPLLGRIIIHMEPDAVSAEQQAD</sequence>
<dbReference type="EMBL" id="CP014229">
    <property type="protein sequence ID" value="AMD89748.1"/>
    <property type="molecule type" value="Genomic_DNA"/>
</dbReference>
<dbReference type="InterPro" id="IPR036837">
    <property type="entry name" value="Cation_efflux_CTD_sf"/>
</dbReference>
<dbReference type="SUPFAM" id="SSF160240">
    <property type="entry name" value="Cation efflux protein cytoplasmic domain-like"/>
    <property type="match status" value="3"/>
</dbReference>
<name>A0A109W433_9BACT</name>
<evidence type="ECO:0000256" key="1">
    <source>
        <dbReference type="ARBA" id="ARBA00004141"/>
    </source>
</evidence>
<dbReference type="SUPFAM" id="SSF161111">
    <property type="entry name" value="Cation efflux protein transmembrane domain-like"/>
    <property type="match status" value="1"/>
</dbReference>
<dbReference type="Proteomes" id="UP000069241">
    <property type="component" value="Chromosome"/>
</dbReference>
<dbReference type="STRING" id="44742.AXF13_06285"/>
<feature type="domain" description="Cation efflux protein cytoplasmic" evidence="9">
    <location>
        <begin position="324"/>
        <end position="384"/>
    </location>
</feature>
<feature type="transmembrane region" description="Helical" evidence="7">
    <location>
        <begin position="188"/>
        <end position="208"/>
    </location>
</feature>
<evidence type="ECO:0000256" key="6">
    <source>
        <dbReference type="ARBA" id="ARBA00023136"/>
    </source>
</evidence>
<feature type="transmembrane region" description="Helical" evidence="7">
    <location>
        <begin position="156"/>
        <end position="182"/>
    </location>
</feature>
<dbReference type="Pfam" id="PF16916">
    <property type="entry name" value="ZT_dimer"/>
    <property type="match status" value="3"/>
</dbReference>
<keyword evidence="4 7" id="KW-0812">Transmembrane</keyword>
<evidence type="ECO:0000313" key="11">
    <source>
        <dbReference type="Proteomes" id="UP000069241"/>
    </source>
</evidence>
<keyword evidence="6 7" id="KW-0472">Membrane</keyword>
<dbReference type="PANTHER" id="PTHR43840">
    <property type="entry name" value="MITOCHONDRIAL METAL TRANSPORTER 1-RELATED"/>
    <property type="match status" value="1"/>
</dbReference>
<dbReference type="InterPro" id="IPR002524">
    <property type="entry name" value="Cation_efflux"/>
</dbReference>
<gene>
    <name evidence="10" type="ORF">AXF13_06285</name>
</gene>
<dbReference type="PANTHER" id="PTHR43840:SF15">
    <property type="entry name" value="MITOCHONDRIAL METAL TRANSPORTER 1-RELATED"/>
    <property type="match status" value="1"/>
</dbReference>
<dbReference type="KEGG" id="dfi:AXF13_06285"/>
<dbReference type="InterPro" id="IPR058533">
    <property type="entry name" value="Cation_efflux_TM"/>
</dbReference>
<evidence type="ECO:0000259" key="8">
    <source>
        <dbReference type="Pfam" id="PF01545"/>
    </source>
</evidence>
<evidence type="ECO:0000256" key="7">
    <source>
        <dbReference type="SAM" id="Phobius"/>
    </source>
</evidence>
<dbReference type="InterPro" id="IPR027470">
    <property type="entry name" value="Cation_efflux_CTD"/>
</dbReference>
<evidence type="ECO:0000259" key="9">
    <source>
        <dbReference type="Pfam" id="PF16916"/>
    </source>
</evidence>